<dbReference type="InterPro" id="IPR022764">
    <property type="entry name" value="Peptidase_S54_rhomboid_dom"/>
</dbReference>
<feature type="transmembrane region" description="Helical" evidence="5">
    <location>
        <begin position="98"/>
        <end position="116"/>
    </location>
</feature>
<reference evidence="7" key="1">
    <citation type="submission" date="2020-10" db="EMBL/GenBank/DDBJ databases">
        <authorList>
            <person name="Lu T."/>
            <person name="Wang Q."/>
            <person name="Han X."/>
        </authorList>
    </citation>
    <scope>NUCLEOTIDE SEQUENCE</scope>
    <source>
        <strain evidence="7">WQ 366</strain>
    </source>
</reference>
<dbReference type="Gene3D" id="1.20.1540.10">
    <property type="entry name" value="Rhomboid-like"/>
    <property type="match status" value="1"/>
</dbReference>
<dbReference type="PANTHER" id="PTHR43066:SF11">
    <property type="entry name" value="PEPTIDASE S54 RHOMBOID DOMAIN-CONTAINING PROTEIN"/>
    <property type="match status" value="1"/>
</dbReference>
<dbReference type="Pfam" id="PF01694">
    <property type="entry name" value="Rhomboid"/>
    <property type="match status" value="1"/>
</dbReference>
<keyword evidence="2 5" id="KW-0812">Transmembrane</keyword>
<organism evidence="7 8">
    <name type="scientific">Sphingobacterium bovistauri</name>
    <dbReference type="NCBI Taxonomy" id="2781959"/>
    <lineage>
        <taxon>Bacteria</taxon>
        <taxon>Pseudomonadati</taxon>
        <taxon>Bacteroidota</taxon>
        <taxon>Sphingobacteriia</taxon>
        <taxon>Sphingobacteriales</taxon>
        <taxon>Sphingobacteriaceae</taxon>
        <taxon>Sphingobacterium</taxon>
    </lineage>
</organism>
<keyword evidence="7" id="KW-0645">Protease</keyword>
<keyword evidence="8" id="KW-1185">Reference proteome</keyword>
<evidence type="ECO:0000256" key="2">
    <source>
        <dbReference type="ARBA" id="ARBA00022692"/>
    </source>
</evidence>
<evidence type="ECO:0000313" key="8">
    <source>
        <dbReference type="Proteomes" id="UP001165302"/>
    </source>
</evidence>
<feature type="transmembrane region" description="Helical" evidence="5">
    <location>
        <begin position="67"/>
        <end position="86"/>
    </location>
</feature>
<feature type="domain" description="Peptidase S54 rhomboid" evidence="6">
    <location>
        <begin position="47"/>
        <end position="236"/>
    </location>
</feature>
<dbReference type="GO" id="GO:0008233">
    <property type="term" value="F:peptidase activity"/>
    <property type="evidence" value="ECO:0007669"/>
    <property type="project" value="UniProtKB-KW"/>
</dbReference>
<dbReference type="GO" id="GO:0006508">
    <property type="term" value="P:proteolysis"/>
    <property type="evidence" value="ECO:0007669"/>
    <property type="project" value="UniProtKB-KW"/>
</dbReference>
<name>A0ABS7Z4T1_9SPHI</name>
<keyword evidence="7" id="KW-0378">Hydrolase</keyword>
<dbReference type="EMBL" id="JADEYP010000011">
    <property type="protein sequence ID" value="MCA5005013.1"/>
    <property type="molecule type" value="Genomic_DNA"/>
</dbReference>
<dbReference type="PANTHER" id="PTHR43066">
    <property type="entry name" value="RHOMBOID-RELATED PROTEIN"/>
    <property type="match status" value="1"/>
</dbReference>
<comment type="subcellular location">
    <subcellularLocation>
        <location evidence="1">Membrane</location>
        <topology evidence="1">Multi-pass membrane protein</topology>
    </subcellularLocation>
</comment>
<dbReference type="Proteomes" id="UP001165302">
    <property type="component" value="Unassembled WGS sequence"/>
</dbReference>
<keyword evidence="4 5" id="KW-0472">Membrane</keyword>
<dbReference type="RefSeq" id="WP_225552402.1">
    <property type="nucleotide sequence ID" value="NZ_JADEYP010000011.1"/>
</dbReference>
<evidence type="ECO:0000256" key="3">
    <source>
        <dbReference type="ARBA" id="ARBA00022989"/>
    </source>
</evidence>
<gene>
    <name evidence="7" type="ORF">IPZ78_07595</name>
</gene>
<dbReference type="SUPFAM" id="SSF144091">
    <property type="entry name" value="Rhomboid-like"/>
    <property type="match status" value="1"/>
</dbReference>
<dbReference type="InterPro" id="IPR035952">
    <property type="entry name" value="Rhomboid-like_sf"/>
</dbReference>
<feature type="transmembrane region" description="Helical" evidence="5">
    <location>
        <begin position="157"/>
        <end position="180"/>
    </location>
</feature>
<feature type="transmembrane region" description="Helical" evidence="5">
    <location>
        <begin position="218"/>
        <end position="235"/>
    </location>
</feature>
<sequence>MNNILGNLSPVVKNILIINIICFIGTLVFPSADRILGVYYPDSPFFKIWQPITYMFMHGNYTNTGNISITHIFFNMFALVMFGPVIEQMFGSKRFLQYYIITALGALVLQYGVQAIEVYRIVGSPFAADFINLDMTANRISSSLPLNSSQLQTLGSIYATPMVGASGAIFGLLLAFAYFYPNMPLYFMFIPVPIKAKYFVGAYILIEIYLGFSNSGGSVAHLAHVGGALFGYLMIKMWGYKKGYY</sequence>
<evidence type="ECO:0000256" key="1">
    <source>
        <dbReference type="ARBA" id="ARBA00004141"/>
    </source>
</evidence>
<evidence type="ECO:0000259" key="6">
    <source>
        <dbReference type="Pfam" id="PF01694"/>
    </source>
</evidence>
<keyword evidence="3 5" id="KW-1133">Transmembrane helix</keyword>
<evidence type="ECO:0000256" key="5">
    <source>
        <dbReference type="SAM" id="Phobius"/>
    </source>
</evidence>
<evidence type="ECO:0000313" key="7">
    <source>
        <dbReference type="EMBL" id="MCA5005013.1"/>
    </source>
</evidence>
<comment type="caution">
    <text evidence="7">The sequence shown here is derived from an EMBL/GenBank/DDBJ whole genome shotgun (WGS) entry which is preliminary data.</text>
</comment>
<protein>
    <submittedName>
        <fullName evidence="7">Rhomboid family intramembrane serine protease</fullName>
    </submittedName>
</protein>
<feature type="transmembrane region" description="Helical" evidence="5">
    <location>
        <begin position="192"/>
        <end position="212"/>
    </location>
</feature>
<evidence type="ECO:0000256" key="4">
    <source>
        <dbReference type="ARBA" id="ARBA00023136"/>
    </source>
</evidence>
<feature type="transmembrane region" description="Helical" evidence="5">
    <location>
        <begin position="12"/>
        <end position="32"/>
    </location>
</feature>
<accession>A0ABS7Z4T1</accession>
<proteinExistence type="predicted"/>